<evidence type="ECO:0000256" key="1">
    <source>
        <dbReference type="ARBA" id="ARBA00005695"/>
    </source>
</evidence>
<dbReference type="Proteomes" id="UP000245412">
    <property type="component" value="Unassembled WGS sequence"/>
</dbReference>
<comment type="caution">
    <text evidence="6">The sequence shown here is derived from an EMBL/GenBank/DDBJ whole genome shotgun (WGS) entry which is preliminary data.</text>
</comment>
<accession>A0AB73SZD8</accession>
<dbReference type="PROSITE" id="PS51257">
    <property type="entry name" value="PROKAR_LIPOPROTEIN"/>
    <property type="match status" value="1"/>
</dbReference>
<dbReference type="InterPro" id="IPR000914">
    <property type="entry name" value="SBP_5_dom"/>
</dbReference>
<dbReference type="PANTHER" id="PTHR30290:SF9">
    <property type="entry name" value="OLIGOPEPTIDE-BINDING PROTEIN APPA"/>
    <property type="match status" value="1"/>
</dbReference>
<dbReference type="GO" id="GO:0043190">
    <property type="term" value="C:ATP-binding cassette (ABC) transporter complex"/>
    <property type="evidence" value="ECO:0007669"/>
    <property type="project" value="InterPro"/>
</dbReference>
<evidence type="ECO:0000256" key="4">
    <source>
        <dbReference type="SAM" id="SignalP"/>
    </source>
</evidence>
<protein>
    <submittedName>
        <fullName evidence="6">Peptide/nickel transport system substrate-binding protein</fullName>
    </submittedName>
</protein>
<evidence type="ECO:0000313" key="7">
    <source>
        <dbReference type="Proteomes" id="UP000245412"/>
    </source>
</evidence>
<dbReference type="Gene3D" id="3.90.76.10">
    <property type="entry name" value="Dipeptide-binding Protein, Domain 1"/>
    <property type="match status" value="1"/>
</dbReference>
<dbReference type="PANTHER" id="PTHR30290">
    <property type="entry name" value="PERIPLASMIC BINDING COMPONENT OF ABC TRANSPORTER"/>
    <property type="match status" value="1"/>
</dbReference>
<comment type="similarity">
    <text evidence="1">Belongs to the bacterial solute-binding protein 5 family.</text>
</comment>
<dbReference type="RefSeq" id="WP_257497886.1">
    <property type="nucleotide sequence ID" value="NZ_JANKBI010000015.1"/>
</dbReference>
<proteinExistence type="inferred from homology"/>
<dbReference type="Pfam" id="PF00496">
    <property type="entry name" value="SBP_bac_5"/>
    <property type="match status" value="1"/>
</dbReference>
<dbReference type="GO" id="GO:0015833">
    <property type="term" value="P:peptide transport"/>
    <property type="evidence" value="ECO:0007669"/>
    <property type="project" value="TreeGrafter"/>
</dbReference>
<dbReference type="GO" id="GO:0042597">
    <property type="term" value="C:periplasmic space"/>
    <property type="evidence" value="ECO:0007669"/>
    <property type="project" value="UniProtKB-ARBA"/>
</dbReference>
<dbReference type="PIRSF" id="PIRSF002741">
    <property type="entry name" value="MppA"/>
    <property type="match status" value="1"/>
</dbReference>
<feature type="chain" id="PRO_5044496999" evidence="4">
    <location>
        <begin position="25"/>
        <end position="566"/>
    </location>
</feature>
<dbReference type="AlphaFoldDB" id="A0AB73SZD8"/>
<feature type="domain" description="Solute-binding protein family 5" evidence="5">
    <location>
        <begin position="109"/>
        <end position="476"/>
    </location>
</feature>
<dbReference type="InterPro" id="IPR039424">
    <property type="entry name" value="SBP_5"/>
</dbReference>
<dbReference type="Gene3D" id="3.10.105.10">
    <property type="entry name" value="Dipeptide-binding Protein, Domain 3"/>
    <property type="match status" value="1"/>
</dbReference>
<dbReference type="CDD" id="cd00995">
    <property type="entry name" value="PBP2_NikA_DppA_OppA_like"/>
    <property type="match status" value="1"/>
</dbReference>
<evidence type="ECO:0000313" key="6">
    <source>
        <dbReference type="EMBL" id="PWJ72875.1"/>
    </source>
</evidence>
<gene>
    <name evidence="6" type="ORF">C7383_11525</name>
</gene>
<sequence length="566" mass="63041">MTKCKKILSFAMAAAMGLMLCSCGRGEISSGTAGADTAGQPAEGTGELADKLETEAGLTKEGGEEKIVTIAYDQTWNSLNPYASTGVIGDTVCNQIFDNLVAGGMSGTMYPRLAESWEVAEDNSSIIFHLNPDAKWHDGEPVTADDVVFTCKLVTKADIVTSRRQLMQNVAGTDDSGVELSADSVEVEKVDDLTVKMNMKRPMSDFMFLKQAAFFFVLPEHLLNDLTPANFMEADFWNEPVGNGAFIFESTIPGERVVYKANPNYYMGKINFDKLVIRNVASANLLASLMSGEIDLVPGARVSFPIADISMAEEQDNLVVESIQSPGQVWIIPDNEKFDVDTRRAFDMAINREEMVKELLGGRGTVREGMYASNNKYYDPKIGEVSLSNQYDPEKAKQLLEENNFDFSQELLILYVTGDTLREQTATMFQRDMSNIGVTVNVQSVDLSTMMQMMRDKEADFAIMKTSSDGANPLENQDFFILDGVYNLAHVTDPTGQELFNKVMSSLTDEDAMKYTSELQLWQAENDCYYFLYAPDITVIYNKRLSNMNTKDMSQSVFDFWNWTVE</sequence>
<dbReference type="InterPro" id="IPR030678">
    <property type="entry name" value="Peptide/Ni-bd"/>
</dbReference>
<keyword evidence="3 4" id="KW-0732">Signal</keyword>
<dbReference type="EMBL" id="QGGY01000015">
    <property type="protein sequence ID" value="PWJ72875.1"/>
    <property type="molecule type" value="Genomic_DNA"/>
</dbReference>
<keyword evidence="2" id="KW-0813">Transport</keyword>
<evidence type="ECO:0000256" key="3">
    <source>
        <dbReference type="ARBA" id="ARBA00022729"/>
    </source>
</evidence>
<dbReference type="GO" id="GO:1904680">
    <property type="term" value="F:peptide transmembrane transporter activity"/>
    <property type="evidence" value="ECO:0007669"/>
    <property type="project" value="TreeGrafter"/>
</dbReference>
<keyword evidence="7" id="KW-1185">Reference proteome</keyword>
<organism evidence="6 7">
    <name type="scientific">Murimonas intestini</name>
    <dbReference type="NCBI Taxonomy" id="1337051"/>
    <lineage>
        <taxon>Bacteria</taxon>
        <taxon>Bacillati</taxon>
        <taxon>Bacillota</taxon>
        <taxon>Clostridia</taxon>
        <taxon>Lachnospirales</taxon>
        <taxon>Lachnospiraceae</taxon>
        <taxon>Murimonas</taxon>
    </lineage>
</organism>
<reference evidence="6 7" key="1">
    <citation type="submission" date="2018-05" db="EMBL/GenBank/DDBJ databases">
        <authorList>
            <person name="Goeker M."/>
            <person name="Huntemann M."/>
            <person name="Clum A."/>
            <person name="Pillay M."/>
            <person name="Palaniappan K."/>
            <person name="Varghese N."/>
            <person name="Mikhailova N."/>
            <person name="Stamatis D."/>
            <person name="Reddy T."/>
            <person name="Daum C."/>
            <person name="Shapiro N."/>
            <person name="Ivanova N."/>
            <person name="Kyrpides N."/>
            <person name="Woyke T."/>
        </authorList>
    </citation>
    <scope>NUCLEOTIDE SEQUENCE [LARGE SCALE GENOMIC DNA]</scope>
    <source>
        <strain evidence="6 7">DSM 26524</strain>
    </source>
</reference>
<dbReference type="Gene3D" id="3.40.190.10">
    <property type="entry name" value="Periplasmic binding protein-like II"/>
    <property type="match status" value="1"/>
</dbReference>
<name>A0AB73SZD8_9FIRM</name>
<evidence type="ECO:0000259" key="5">
    <source>
        <dbReference type="Pfam" id="PF00496"/>
    </source>
</evidence>
<feature type="signal peptide" evidence="4">
    <location>
        <begin position="1"/>
        <end position="24"/>
    </location>
</feature>
<dbReference type="SUPFAM" id="SSF53850">
    <property type="entry name" value="Periplasmic binding protein-like II"/>
    <property type="match status" value="1"/>
</dbReference>
<evidence type="ECO:0000256" key="2">
    <source>
        <dbReference type="ARBA" id="ARBA00022448"/>
    </source>
</evidence>